<dbReference type="KEGG" id="goe:100907555"/>
<feature type="compositionally biased region" description="Polar residues" evidence="2">
    <location>
        <begin position="173"/>
        <end position="182"/>
    </location>
</feature>
<evidence type="ECO:0000313" key="5">
    <source>
        <dbReference type="Proteomes" id="UP000694867"/>
    </source>
</evidence>
<evidence type="ECO:0000313" key="7">
    <source>
        <dbReference type="RefSeq" id="XP_018493822.1"/>
    </source>
</evidence>
<dbReference type="GO" id="GO:0005783">
    <property type="term" value="C:endoplasmic reticulum"/>
    <property type="evidence" value="ECO:0007669"/>
    <property type="project" value="TreeGrafter"/>
</dbReference>
<keyword evidence="3" id="KW-0472">Membrane</keyword>
<dbReference type="InterPro" id="IPR036400">
    <property type="entry name" value="Cyt_B5-like_heme/steroid_sf"/>
</dbReference>
<dbReference type="GO" id="GO:0016020">
    <property type="term" value="C:membrane"/>
    <property type="evidence" value="ECO:0007669"/>
    <property type="project" value="TreeGrafter"/>
</dbReference>
<keyword evidence="6 7" id="KW-0675">Receptor</keyword>
<dbReference type="GeneID" id="100907555"/>
<dbReference type="PANTHER" id="PTHR10281:SF106">
    <property type="entry name" value="IP06960P-RELATED"/>
    <property type="match status" value="1"/>
</dbReference>
<feature type="domain" description="Cytochrome b5 heme-binding" evidence="4">
    <location>
        <begin position="54"/>
        <end position="155"/>
    </location>
</feature>
<proteinExistence type="inferred from homology"/>
<evidence type="ECO:0000256" key="3">
    <source>
        <dbReference type="SAM" id="Phobius"/>
    </source>
</evidence>
<evidence type="ECO:0000256" key="2">
    <source>
        <dbReference type="SAM" id="MobiDB-lite"/>
    </source>
</evidence>
<reference evidence="6 7" key="1">
    <citation type="submission" date="2025-04" db="UniProtKB">
        <authorList>
            <consortium name="RefSeq"/>
        </authorList>
    </citation>
    <scope>IDENTIFICATION</scope>
</reference>
<dbReference type="Pfam" id="PF00173">
    <property type="entry name" value="Cyt-b5"/>
    <property type="match status" value="1"/>
</dbReference>
<dbReference type="Gene3D" id="3.10.120.10">
    <property type="entry name" value="Cytochrome b5-like heme/steroid binding domain"/>
    <property type="match status" value="1"/>
</dbReference>
<organism evidence="5 6">
    <name type="scientific">Galendromus occidentalis</name>
    <name type="common">western predatory mite</name>
    <dbReference type="NCBI Taxonomy" id="34638"/>
    <lineage>
        <taxon>Eukaryota</taxon>
        <taxon>Metazoa</taxon>
        <taxon>Ecdysozoa</taxon>
        <taxon>Arthropoda</taxon>
        <taxon>Chelicerata</taxon>
        <taxon>Arachnida</taxon>
        <taxon>Acari</taxon>
        <taxon>Parasitiformes</taxon>
        <taxon>Mesostigmata</taxon>
        <taxon>Gamasina</taxon>
        <taxon>Phytoseioidea</taxon>
        <taxon>Phytoseiidae</taxon>
        <taxon>Typhlodrominae</taxon>
        <taxon>Galendromus</taxon>
    </lineage>
</organism>
<feature type="compositionally biased region" description="Acidic residues" evidence="2">
    <location>
        <begin position="160"/>
        <end position="171"/>
    </location>
</feature>
<dbReference type="SUPFAM" id="SSF55856">
    <property type="entry name" value="Cytochrome b5-like heme/steroid binding domain"/>
    <property type="match status" value="1"/>
</dbReference>
<evidence type="ECO:0000313" key="6">
    <source>
        <dbReference type="RefSeq" id="XP_003740268.1"/>
    </source>
</evidence>
<accession>A0AAJ6VWB1</accession>
<dbReference type="AlphaFoldDB" id="A0AAJ6VWB1"/>
<feature type="region of interest" description="Disordered" evidence="2">
    <location>
        <begin position="155"/>
        <end position="182"/>
    </location>
</feature>
<keyword evidence="3" id="KW-1133">Transmembrane helix</keyword>
<dbReference type="InterPro" id="IPR050577">
    <property type="entry name" value="MAPR/NEUFC/NENF-like"/>
</dbReference>
<dbReference type="RefSeq" id="XP_003740268.1">
    <property type="nucleotide sequence ID" value="XM_003740220.1"/>
</dbReference>
<dbReference type="RefSeq" id="XP_018493822.1">
    <property type="nucleotide sequence ID" value="XM_018638306.1"/>
</dbReference>
<dbReference type="SMART" id="SM01117">
    <property type="entry name" value="Cyt-b5"/>
    <property type="match status" value="1"/>
</dbReference>
<protein>
    <submittedName>
        <fullName evidence="6 7">Membrane-associated progesterone receptor component 2</fullName>
    </submittedName>
</protein>
<keyword evidence="3" id="KW-0812">Transmembrane</keyword>
<feature type="transmembrane region" description="Helical" evidence="3">
    <location>
        <begin position="12"/>
        <end position="28"/>
    </location>
</feature>
<keyword evidence="5" id="KW-1185">Reference proteome</keyword>
<sequence>MSNLLDEVFTPLNIVLSAIIAALTWTLFGPRKGSASQDDQPAVKILPKMKRRDMTVVELREFDGTPEKNDGRILVAVNGTVFDVTRASHYYGPGGPYAAFAGRDASRMLATFCLKAVEGPPVYDDLSDLKSSEMDQVKEWFLQFKEKYDVVGKLLKPGDEPTDYSDNEEATDGGQNTSTEAP</sequence>
<dbReference type="PANTHER" id="PTHR10281">
    <property type="entry name" value="MEMBRANE-ASSOCIATED PROGESTERONE RECEPTOR COMPONENT-RELATED"/>
    <property type="match status" value="1"/>
</dbReference>
<evidence type="ECO:0000259" key="4">
    <source>
        <dbReference type="SMART" id="SM01117"/>
    </source>
</evidence>
<name>A0AAJ6VWB1_9ACAR</name>
<dbReference type="InterPro" id="IPR001199">
    <property type="entry name" value="Cyt_B5-like_heme/steroid-bd"/>
</dbReference>
<comment type="similarity">
    <text evidence="1">Belongs to the cytochrome b5 family. MAPR subfamily.</text>
</comment>
<dbReference type="Proteomes" id="UP000694867">
    <property type="component" value="Unplaced"/>
</dbReference>
<evidence type="ECO:0000256" key="1">
    <source>
        <dbReference type="ARBA" id="ARBA00038357"/>
    </source>
</evidence>
<dbReference type="FunFam" id="3.10.120.10:FF:000003">
    <property type="entry name" value="membrane-associated progesterone receptor component 1"/>
    <property type="match status" value="1"/>
</dbReference>
<gene>
    <name evidence="6 7" type="primary">LOC100907555</name>
</gene>